<organism evidence="3">
    <name type="scientific">Acromyrmex echinatior</name>
    <name type="common">Panamanian leafcutter ant</name>
    <name type="synonym">Acromyrmex octospinosus echinatior</name>
    <dbReference type="NCBI Taxonomy" id="103372"/>
    <lineage>
        <taxon>Eukaryota</taxon>
        <taxon>Metazoa</taxon>
        <taxon>Ecdysozoa</taxon>
        <taxon>Arthropoda</taxon>
        <taxon>Hexapoda</taxon>
        <taxon>Insecta</taxon>
        <taxon>Pterygota</taxon>
        <taxon>Neoptera</taxon>
        <taxon>Endopterygota</taxon>
        <taxon>Hymenoptera</taxon>
        <taxon>Apocrita</taxon>
        <taxon>Aculeata</taxon>
        <taxon>Formicoidea</taxon>
        <taxon>Formicidae</taxon>
        <taxon>Myrmicinae</taxon>
        <taxon>Acromyrmex</taxon>
    </lineage>
</organism>
<evidence type="ECO:0000313" key="2">
    <source>
        <dbReference type="EMBL" id="EGI60166.1"/>
    </source>
</evidence>
<proteinExistence type="predicted"/>
<name>F4X052_ACREC</name>
<gene>
    <name evidence="2" type="ORF">G5I_11639</name>
</gene>
<dbReference type="Proteomes" id="UP000007755">
    <property type="component" value="Unassembled WGS sequence"/>
</dbReference>
<feature type="compositionally biased region" description="Low complexity" evidence="1">
    <location>
        <begin position="47"/>
        <end position="57"/>
    </location>
</feature>
<evidence type="ECO:0000256" key="1">
    <source>
        <dbReference type="SAM" id="MobiDB-lite"/>
    </source>
</evidence>
<evidence type="ECO:0000313" key="3">
    <source>
        <dbReference type="Proteomes" id="UP000007755"/>
    </source>
</evidence>
<protein>
    <submittedName>
        <fullName evidence="2">Uncharacterized protein</fullName>
    </submittedName>
</protein>
<sequence length="106" mass="11645">MQTAPGMRQRVGIITYIEFDYQREQIKSYACGMSHRNAAENSEETSETSSPSIASSSHQSCTQEKDVTRVTTVRTASSDLIRPLVKLILLPGSTASITPHAESQDQ</sequence>
<accession>F4X052</accession>
<dbReference type="EMBL" id="GL888492">
    <property type="protein sequence ID" value="EGI60166.1"/>
    <property type="molecule type" value="Genomic_DNA"/>
</dbReference>
<feature type="region of interest" description="Disordered" evidence="1">
    <location>
        <begin position="35"/>
        <end position="69"/>
    </location>
</feature>
<reference evidence="2" key="1">
    <citation type="submission" date="2011-02" db="EMBL/GenBank/DDBJ databases">
        <title>The genome of the leaf-cutting ant Acromyrmex echinatior suggests key adaptations to social evolution and fungus farming.</title>
        <authorList>
            <person name="Nygaard S."/>
            <person name="Zhang G."/>
        </authorList>
    </citation>
    <scope>NUCLEOTIDE SEQUENCE</scope>
</reference>
<keyword evidence="3" id="KW-1185">Reference proteome</keyword>
<dbReference type="InParanoid" id="F4X052"/>
<dbReference type="AlphaFoldDB" id="F4X052"/>